<evidence type="ECO:0008006" key="3">
    <source>
        <dbReference type="Google" id="ProtNLM"/>
    </source>
</evidence>
<dbReference type="EMBL" id="JAGSOY010000016">
    <property type="protein sequence ID" value="MBU2711233.1"/>
    <property type="molecule type" value="Genomic_DNA"/>
</dbReference>
<dbReference type="InterPro" id="IPR027417">
    <property type="entry name" value="P-loop_NTPase"/>
</dbReference>
<gene>
    <name evidence="1" type="ORF">KCG35_09180</name>
</gene>
<dbReference type="SUPFAM" id="SSF52540">
    <property type="entry name" value="P-loop containing nucleoside triphosphate hydrolases"/>
    <property type="match status" value="1"/>
</dbReference>
<protein>
    <recommendedName>
        <fullName evidence="3">CDP-glycerol--UDP-pyrophosphoryl-N-acetylglucosaminyl-N-acetylmannosamine glycerophosphotransferase</fullName>
    </recommendedName>
</protein>
<accession>A0ABS5ZAY8</accession>
<keyword evidence="2" id="KW-1185">Reference proteome</keyword>
<name>A0ABS5ZAY8_9GAMM</name>
<reference evidence="1 2" key="1">
    <citation type="submission" date="2021-04" db="EMBL/GenBank/DDBJ databases">
        <authorList>
            <person name="Pira H."/>
            <person name="Risdian C."/>
            <person name="Wink J."/>
        </authorList>
    </citation>
    <scope>NUCLEOTIDE SEQUENCE [LARGE SCALE GENOMIC DNA]</scope>
    <source>
        <strain evidence="1 2">WH53</strain>
    </source>
</reference>
<dbReference type="Gene3D" id="3.40.50.300">
    <property type="entry name" value="P-loop containing nucleotide triphosphate hydrolases"/>
    <property type="match status" value="1"/>
</dbReference>
<dbReference type="RefSeq" id="WP_215819396.1">
    <property type="nucleotide sequence ID" value="NZ_JAGSOY010000016.1"/>
</dbReference>
<evidence type="ECO:0000313" key="1">
    <source>
        <dbReference type="EMBL" id="MBU2711233.1"/>
    </source>
</evidence>
<dbReference type="Proteomes" id="UP000690515">
    <property type="component" value="Unassembled WGS sequence"/>
</dbReference>
<proteinExistence type="predicted"/>
<dbReference type="PIRSF" id="PIRSF003093">
    <property type="entry name" value="SulA"/>
    <property type="match status" value="1"/>
</dbReference>
<dbReference type="InterPro" id="IPR004596">
    <property type="entry name" value="Cell_div_suppressor_SulA"/>
</dbReference>
<comment type="caution">
    <text evidence="1">The sequence shown here is derived from an EMBL/GenBank/DDBJ whole genome shotgun (WGS) entry which is preliminary data.</text>
</comment>
<dbReference type="Pfam" id="PF03846">
    <property type="entry name" value="SulA"/>
    <property type="match status" value="1"/>
</dbReference>
<evidence type="ECO:0000313" key="2">
    <source>
        <dbReference type="Proteomes" id="UP000690515"/>
    </source>
</evidence>
<organism evidence="1 2">
    <name type="scientific">Zooshikella harenae</name>
    <dbReference type="NCBI Taxonomy" id="2827238"/>
    <lineage>
        <taxon>Bacteria</taxon>
        <taxon>Pseudomonadati</taxon>
        <taxon>Pseudomonadota</taxon>
        <taxon>Gammaproteobacteria</taxon>
        <taxon>Oceanospirillales</taxon>
        <taxon>Zooshikellaceae</taxon>
        <taxon>Zooshikella</taxon>
    </lineage>
</organism>
<sequence length="144" mass="16305">MSIQVEARPIMQRQHHKNSKRGRVSEFIFSGPEQLLASIIPSILADLNNDSSKRWLTIVCPPELKSLTVRWLQDSKLNRQTTLFLTATSEVSLLQLTLQALQMGKSHTVVCWLDYVDEHTVELLENAAQRGNSQAINILQTILV</sequence>